<dbReference type="InterPro" id="IPR000276">
    <property type="entry name" value="GPCR_Rhodpsn"/>
</dbReference>
<comment type="subcellular location">
    <subcellularLocation>
        <location evidence="1">Cell membrane</location>
        <topology evidence="1">Multi-pass membrane protein</topology>
    </subcellularLocation>
</comment>
<dbReference type="SUPFAM" id="SSF81321">
    <property type="entry name" value="Family A G protein-coupled receptor-like"/>
    <property type="match status" value="1"/>
</dbReference>
<name>A0A9D4JRQ3_DREPO</name>
<evidence type="ECO:0000256" key="6">
    <source>
        <dbReference type="ARBA" id="ARBA00023136"/>
    </source>
</evidence>
<dbReference type="Proteomes" id="UP000828390">
    <property type="component" value="Unassembled WGS sequence"/>
</dbReference>
<dbReference type="PROSITE" id="PS50262">
    <property type="entry name" value="G_PROTEIN_RECEP_F1_2"/>
    <property type="match status" value="1"/>
</dbReference>
<dbReference type="CDD" id="cd00637">
    <property type="entry name" value="7tm_classA_rhodopsin-like"/>
    <property type="match status" value="1"/>
</dbReference>
<dbReference type="PANTHER" id="PTHR24230">
    <property type="entry name" value="G-PROTEIN COUPLED RECEPTOR"/>
    <property type="match status" value="1"/>
</dbReference>
<evidence type="ECO:0000256" key="9">
    <source>
        <dbReference type="SAM" id="Phobius"/>
    </source>
</evidence>
<dbReference type="AlphaFoldDB" id="A0A9D4JRQ3"/>
<sequence>MPKIDDDKLVQEKHDANTDENIPVIVFMAIVCSAGIIGNFVALLFYVSIKNKSAATLVLTALSGNDLICSVVLLANIAWFVHSMTYTNVAACKLQGFLSQVFVMNSGFLLFVLALDRYLSICKTSKWKSLFARRKTVVCNIVCTTGLSILFSIRELVFFTVGPNDFTVAENVTVIGNRCMTTRENPLAKIATAFKMFDFILSLVIMIVMLTLYTLIIRKVSSVGKRHRSRQSMRNNIATKDSKSTGVLDISLEAVTQSSNKNIVVVRNRPTTMHPKTMNISSTDHWSSAIERRLTQMAFILTLASVLRFVPYFVVSIIAKFHKVLPIWAWVVYRSYASNSTMNPYLIGYYNTEFRAFIKKIITCCFLPRQK</sequence>
<dbReference type="Pfam" id="PF00001">
    <property type="entry name" value="7tm_1"/>
    <property type="match status" value="1"/>
</dbReference>
<evidence type="ECO:0000313" key="11">
    <source>
        <dbReference type="EMBL" id="KAH3818328.1"/>
    </source>
</evidence>
<evidence type="ECO:0000256" key="8">
    <source>
        <dbReference type="ARBA" id="ARBA00023224"/>
    </source>
</evidence>
<keyword evidence="4 9" id="KW-1133">Transmembrane helix</keyword>
<feature type="domain" description="G-protein coupled receptors family 1 profile" evidence="10">
    <location>
        <begin position="38"/>
        <end position="347"/>
    </location>
</feature>
<keyword evidence="2" id="KW-1003">Cell membrane</keyword>
<keyword evidence="5" id="KW-0297">G-protein coupled receptor</keyword>
<keyword evidence="7" id="KW-0675">Receptor</keyword>
<dbReference type="InterPro" id="IPR017452">
    <property type="entry name" value="GPCR_Rhodpsn_7TM"/>
</dbReference>
<accession>A0A9D4JRQ3</accession>
<proteinExistence type="predicted"/>
<organism evidence="11 12">
    <name type="scientific">Dreissena polymorpha</name>
    <name type="common">Zebra mussel</name>
    <name type="synonym">Mytilus polymorpha</name>
    <dbReference type="NCBI Taxonomy" id="45954"/>
    <lineage>
        <taxon>Eukaryota</taxon>
        <taxon>Metazoa</taxon>
        <taxon>Spiralia</taxon>
        <taxon>Lophotrochozoa</taxon>
        <taxon>Mollusca</taxon>
        <taxon>Bivalvia</taxon>
        <taxon>Autobranchia</taxon>
        <taxon>Heteroconchia</taxon>
        <taxon>Euheterodonta</taxon>
        <taxon>Imparidentia</taxon>
        <taxon>Neoheterodontei</taxon>
        <taxon>Myida</taxon>
        <taxon>Dreissenoidea</taxon>
        <taxon>Dreissenidae</taxon>
        <taxon>Dreissena</taxon>
    </lineage>
</organism>
<evidence type="ECO:0000256" key="3">
    <source>
        <dbReference type="ARBA" id="ARBA00022692"/>
    </source>
</evidence>
<feature type="transmembrane region" description="Helical" evidence="9">
    <location>
        <begin position="97"/>
        <end position="115"/>
    </location>
</feature>
<dbReference type="PRINTS" id="PR00237">
    <property type="entry name" value="GPCRRHODOPSN"/>
</dbReference>
<keyword evidence="6 9" id="KW-0472">Membrane</keyword>
<protein>
    <recommendedName>
        <fullName evidence="10">G-protein coupled receptors family 1 profile domain-containing protein</fullName>
    </recommendedName>
</protein>
<feature type="transmembrane region" description="Helical" evidence="9">
    <location>
        <begin position="54"/>
        <end position="77"/>
    </location>
</feature>
<dbReference type="GO" id="GO:0007218">
    <property type="term" value="P:neuropeptide signaling pathway"/>
    <property type="evidence" value="ECO:0007669"/>
    <property type="project" value="TreeGrafter"/>
</dbReference>
<feature type="transmembrane region" description="Helical" evidence="9">
    <location>
        <begin position="298"/>
        <end position="319"/>
    </location>
</feature>
<evidence type="ECO:0000256" key="5">
    <source>
        <dbReference type="ARBA" id="ARBA00023040"/>
    </source>
</evidence>
<feature type="transmembrane region" description="Helical" evidence="9">
    <location>
        <begin position="22"/>
        <end position="47"/>
    </location>
</feature>
<keyword evidence="12" id="KW-1185">Reference proteome</keyword>
<evidence type="ECO:0000256" key="7">
    <source>
        <dbReference type="ARBA" id="ARBA00023170"/>
    </source>
</evidence>
<evidence type="ECO:0000313" key="12">
    <source>
        <dbReference type="Proteomes" id="UP000828390"/>
    </source>
</evidence>
<feature type="transmembrane region" description="Helical" evidence="9">
    <location>
        <begin position="199"/>
        <end position="217"/>
    </location>
</feature>
<evidence type="ECO:0000256" key="2">
    <source>
        <dbReference type="ARBA" id="ARBA00022475"/>
    </source>
</evidence>
<dbReference type="GO" id="GO:0005886">
    <property type="term" value="C:plasma membrane"/>
    <property type="evidence" value="ECO:0007669"/>
    <property type="project" value="UniProtKB-SubCell"/>
</dbReference>
<feature type="transmembrane region" description="Helical" evidence="9">
    <location>
        <begin position="136"/>
        <end position="153"/>
    </location>
</feature>
<dbReference type="EMBL" id="JAIWYP010000005">
    <property type="protein sequence ID" value="KAH3818328.1"/>
    <property type="molecule type" value="Genomic_DNA"/>
</dbReference>
<keyword evidence="8" id="KW-0807">Transducer</keyword>
<comment type="caution">
    <text evidence="11">The sequence shown here is derived from an EMBL/GenBank/DDBJ whole genome shotgun (WGS) entry which is preliminary data.</text>
</comment>
<keyword evidence="3 9" id="KW-0812">Transmembrane</keyword>
<evidence type="ECO:0000259" key="10">
    <source>
        <dbReference type="PROSITE" id="PS50262"/>
    </source>
</evidence>
<dbReference type="Gene3D" id="1.20.1070.10">
    <property type="entry name" value="Rhodopsin 7-helix transmembrane proteins"/>
    <property type="match status" value="1"/>
</dbReference>
<evidence type="ECO:0000256" key="1">
    <source>
        <dbReference type="ARBA" id="ARBA00004651"/>
    </source>
</evidence>
<dbReference type="GO" id="GO:0008528">
    <property type="term" value="F:G protein-coupled peptide receptor activity"/>
    <property type="evidence" value="ECO:0007669"/>
    <property type="project" value="TreeGrafter"/>
</dbReference>
<reference evidence="11" key="2">
    <citation type="submission" date="2020-11" db="EMBL/GenBank/DDBJ databases">
        <authorList>
            <person name="McCartney M.A."/>
            <person name="Auch B."/>
            <person name="Kono T."/>
            <person name="Mallez S."/>
            <person name="Becker A."/>
            <person name="Gohl D.M."/>
            <person name="Silverstein K.A.T."/>
            <person name="Koren S."/>
            <person name="Bechman K.B."/>
            <person name="Herman A."/>
            <person name="Abrahante J.E."/>
            <person name="Garbe J."/>
        </authorList>
    </citation>
    <scope>NUCLEOTIDE SEQUENCE</scope>
    <source>
        <strain evidence="11">Duluth1</strain>
        <tissue evidence="11">Whole animal</tissue>
    </source>
</reference>
<reference evidence="11" key="1">
    <citation type="journal article" date="2019" name="bioRxiv">
        <title>The Genome of the Zebra Mussel, Dreissena polymorpha: A Resource for Invasive Species Research.</title>
        <authorList>
            <person name="McCartney M.A."/>
            <person name="Auch B."/>
            <person name="Kono T."/>
            <person name="Mallez S."/>
            <person name="Zhang Y."/>
            <person name="Obille A."/>
            <person name="Becker A."/>
            <person name="Abrahante J.E."/>
            <person name="Garbe J."/>
            <person name="Badalamenti J.P."/>
            <person name="Herman A."/>
            <person name="Mangelson H."/>
            <person name="Liachko I."/>
            <person name="Sullivan S."/>
            <person name="Sone E.D."/>
            <person name="Koren S."/>
            <person name="Silverstein K.A.T."/>
            <person name="Beckman K.B."/>
            <person name="Gohl D.M."/>
        </authorList>
    </citation>
    <scope>NUCLEOTIDE SEQUENCE</scope>
    <source>
        <strain evidence="11">Duluth1</strain>
        <tissue evidence="11">Whole animal</tissue>
    </source>
</reference>
<evidence type="ECO:0000256" key="4">
    <source>
        <dbReference type="ARBA" id="ARBA00022989"/>
    </source>
</evidence>
<gene>
    <name evidence="11" type="ORF">DPMN_119932</name>
</gene>